<evidence type="ECO:0000259" key="12">
    <source>
        <dbReference type="PROSITE" id="PS50259"/>
    </source>
</evidence>
<keyword evidence="7 11" id="KW-0472">Membrane</keyword>
<dbReference type="InterPro" id="IPR028082">
    <property type="entry name" value="Peripla_BP_I"/>
</dbReference>
<accession>A0A1A6GPG0</accession>
<evidence type="ECO:0000256" key="6">
    <source>
        <dbReference type="ARBA" id="ARBA00023040"/>
    </source>
</evidence>
<keyword evidence="5 11" id="KW-1133">Transmembrane helix</keyword>
<dbReference type="AlphaFoldDB" id="A0A1A6GPG0"/>
<dbReference type="PANTHER" id="PTHR24061">
    <property type="entry name" value="CALCIUM-SENSING RECEPTOR-RELATED"/>
    <property type="match status" value="1"/>
</dbReference>
<sequence length="354" mass="40488">MTTSKREFPQNSFHGILILSHHHSETSGFKKFIQTVHPSNFSKDISLARLRWVYFKCSLSSHCKTLKNCSTKILLEWLSRNQFEVSMRETSYNLYNAVYAVAYAFHEMLVQQIVTSPDNTGKGLEFYPWQMGPFLENNQFINPGDQINMNQKGKLDTEYDILYIMNFLPGLGLKVKIGRFSKHFLHDMDQCMKCPIDQYAKTEQTHCLKKVVTFLVYEDPLGMALACLALCFSALTAVILGVFLKHQDTPIVKANNRVLSYQTTFAIVFTVAVSTILAKTITVVMAFKVTDPRKKMRWLLLSGTPNYIIPICTMIQLILCGIWLGRFPSFVDMDLHFEYGHIIIVCNKGSVIAF</sequence>
<dbReference type="SUPFAM" id="SSF53822">
    <property type="entry name" value="Periplasmic binding protein-like I"/>
    <property type="match status" value="1"/>
</dbReference>
<name>A0A1A6GPG0_NEOLE</name>
<evidence type="ECO:0000256" key="4">
    <source>
        <dbReference type="ARBA" id="ARBA00022729"/>
    </source>
</evidence>
<keyword evidence="9" id="KW-0325">Glycoprotein</keyword>
<dbReference type="STRING" id="56216.A0A1A6GPG0"/>
<keyword evidence="3 11" id="KW-0812">Transmembrane</keyword>
<proteinExistence type="predicted"/>
<dbReference type="InterPro" id="IPR017978">
    <property type="entry name" value="GPCR_3_C"/>
</dbReference>
<keyword evidence="8" id="KW-0675">Receptor</keyword>
<dbReference type="GO" id="GO:0005886">
    <property type="term" value="C:plasma membrane"/>
    <property type="evidence" value="ECO:0007669"/>
    <property type="project" value="UniProtKB-SubCell"/>
</dbReference>
<evidence type="ECO:0000256" key="9">
    <source>
        <dbReference type="ARBA" id="ARBA00023180"/>
    </source>
</evidence>
<evidence type="ECO:0000313" key="13">
    <source>
        <dbReference type="EMBL" id="OBS67749.1"/>
    </source>
</evidence>
<organism evidence="13 14">
    <name type="scientific">Neotoma lepida</name>
    <name type="common">Desert woodrat</name>
    <dbReference type="NCBI Taxonomy" id="56216"/>
    <lineage>
        <taxon>Eukaryota</taxon>
        <taxon>Metazoa</taxon>
        <taxon>Chordata</taxon>
        <taxon>Craniata</taxon>
        <taxon>Vertebrata</taxon>
        <taxon>Euteleostomi</taxon>
        <taxon>Mammalia</taxon>
        <taxon>Eutheria</taxon>
        <taxon>Euarchontoglires</taxon>
        <taxon>Glires</taxon>
        <taxon>Rodentia</taxon>
        <taxon>Myomorpha</taxon>
        <taxon>Muroidea</taxon>
        <taxon>Cricetidae</taxon>
        <taxon>Neotominae</taxon>
        <taxon>Neotoma</taxon>
    </lineage>
</organism>
<dbReference type="Proteomes" id="UP000092124">
    <property type="component" value="Unassembled WGS sequence"/>
</dbReference>
<keyword evidence="6" id="KW-0297">G-protein coupled receptor</keyword>
<dbReference type="PROSITE" id="PS50259">
    <property type="entry name" value="G_PROTEIN_RECEP_F3_4"/>
    <property type="match status" value="1"/>
</dbReference>
<reference evidence="13 14" key="1">
    <citation type="submission" date="2016-06" db="EMBL/GenBank/DDBJ databases">
        <title>The Draft Genome Sequence and Annotation of the Desert Woodrat Neotoma lepida.</title>
        <authorList>
            <person name="Campbell M."/>
            <person name="Oakeson K.F."/>
            <person name="Yandell M."/>
            <person name="Halpert J.R."/>
            <person name="Dearing D."/>
        </authorList>
    </citation>
    <scope>NUCLEOTIDE SEQUENCE [LARGE SCALE GENOMIC DNA]</scope>
    <source>
        <strain evidence="13">417</strain>
        <tissue evidence="13">Liver</tissue>
    </source>
</reference>
<comment type="caution">
    <text evidence="13">The sequence shown here is derived from an EMBL/GenBank/DDBJ whole genome shotgun (WGS) entry which is preliminary data.</text>
</comment>
<feature type="domain" description="G-protein coupled receptors family 3 profile" evidence="12">
    <location>
        <begin position="221"/>
        <end position="354"/>
    </location>
</feature>
<keyword evidence="14" id="KW-1185">Reference proteome</keyword>
<dbReference type="InterPro" id="IPR000068">
    <property type="entry name" value="GPCR_3_Ca_sens_rcpt-rel"/>
</dbReference>
<keyword evidence="2" id="KW-1003">Cell membrane</keyword>
<comment type="subcellular location">
    <subcellularLocation>
        <location evidence="1">Cell membrane</location>
        <topology evidence="1">Multi-pass membrane protein</topology>
    </subcellularLocation>
</comment>
<feature type="transmembrane region" description="Helical" evidence="11">
    <location>
        <begin position="221"/>
        <end position="244"/>
    </location>
</feature>
<dbReference type="GO" id="GO:0004930">
    <property type="term" value="F:G protein-coupled receptor activity"/>
    <property type="evidence" value="ECO:0007669"/>
    <property type="project" value="UniProtKB-KW"/>
</dbReference>
<feature type="transmembrane region" description="Helical" evidence="11">
    <location>
        <begin position="265"/>
        <end position="287"/>
    </location>
</feature>
<feature type="transmembrane region" description="Helical" evidence="11">
    <location>
        <begin position="307"/>
        <end position="325"/>
    </location>
</feature>
<keyword evidence="4" id="KW-0732">Signal</keyword>
<dbReference type="PRINTS" id="PR01535">
    <property type="entry name" value="VOMERONASL2R"/>
</dbReference>
<evidence type="ECO:0000256" key="11">
    <source>
        <dbReference type="SAM" id="Phobius"/>
    </source>
</evidence>
<evidence type="ECO:0000256" key="1">
    <source>
        <dbReference type="ARBA" id="ARBA00004651"/>
    </source>
</evidence>
<evidence type="ECO:0000256" key="7">
    <source>
        <dbReference type="ARBA" id="ARBA00023136"/>
    </source>
</evidence>
<evidence type="ECO:0000256" key="5">
    <source>
        <dbReference type="ARBA" id="ARBA00022989"/>
    </source>
</evidence>
<evidence type="ECO:0000256" key="2">
    <source>
        <dbReference type="ARBA" id="ARBA00022475"/>
    </source>
</evidence>
<dbReference type="Pfam" id="PF00003">
    <property type="entry name" value="7tm_3"/>
    <property type="match status" value="2"/>
</dbReference>
<dbReference type="EMBL" id="LZPO01077370">
    <property type="protein sequence ID" value="OBS67749.1"/>
    <property type="molecule type" value="Genomic_DNA"/>
</dbReference>
<evidence type="ECO:0000256" key="8">
    <source>
        <dbReference type="ARBA" id="ARBA00023170"/>
    </source>
</evidence>
<dbReference type="InterPro" id="IPR001828">
    <property type="entry name" value="ANF_lig-bd_rcpt"/>
</dbReference>
<dbReference type="Gene3D" id="3.40.50.2300">
    <property type="match status" value="2"/>
</dbReference>
<evidence type="ECO:0000256" key="10">
    <source>
        <dbReference type="ARBA" id="ARBA00023224"/>
    </source>
</evidence>
<dbReference type="OrthoDB" id="5984008at2759"/>
<dbReference type="PANTHER" id="PTHR24061:SF547">
    <property type="entry name" value="VOMERONASAL 2, RECEPTOR 65"/>
    <property type="match status" value="1"/>
</dbReference>
<evidence type="ECO:0000313" key="14">
    <source>
        <dbReference type="Proteomes" id="UP000092124"/>
    </source>
</evidence>
<dbReference type="InterPro" id="IPR004073">
    <property type="entry name" value="GPCR_3_vmron_rcpt_2"/>
</dbReference>
<dbReference type="Pfam" id="PF01094">
    <property type="entry name" value="ANF_receptor"/>
    <property type="match status" value="1"/>
</dbReference>
<gene>
    <name evidence="13" type="ORF">A6R68_03709</name>
</gene>
<protein>
    <recommendedName>
        <fullName evidence="12">G-protein coupled receptors family 3 profile domain-containing protein</fullName>
    </recommendedName>
</protein>
<keyword evidence="10" id="KW-0807">Transducer</keyword>
<evidence type="ECO:0000256" key="3">
    <source>
        <dbReference type="ARBA" id="ARBA00022692"/>
    </source>
</evidence>